<dbReference type="EMBL" id="JAXOFX010000012">
    <property type="protein sequence ID" value="MDZ5473261.1"/>
    <property type="molecule type" value="Genomic_DNA"/>
</dbReference>
<reference evidence="2 3" key="1">
    <citation type="submission" date="2023-11" db="EMBL/GenBank/DDBJ databases">
        <title>Bacillus jintuensis, isolated from a mudflat on the Beibu Gulf coast.</title>
        <authorList>
            <person name="Li M."/>
        </authorList>
    </citation>
    <scope>NUCLEOTIDE SEQUENCE [LARGE SCALE GENOMIC DNA]</scope>
    <source>
        <strain evidence="2 3">31A1R</strain>
    </source>
</reference>
<evidence type="ECO:0000313" key="2">
    <source>
        <dbReference type="EMBL" id="MDZ5473261.1"/>
    </source>
</evidence>
<protein>
    <submittedName>
        <fullName evidence="2">Type II toxin-antitoxin system RelE/ParE family toxin</fullName>
    </submittedName>
</protein>
<dbReference type="Proteomes" id="UP001290455">
    <property type="component" value="Unassembled WGS sequence"/>
</dbReference>
<dbReference type="InterPro" id="IPR007712">
    <property type="entry name" value="RelE/ParE_toxin"/>
</dbReference>
<dbReference type="Pfam" id="PF05016">
    <property type="entry name" value="ParE_toxin"/>
    <property type="match status" value="1"/>
</dbReference>
<dbReference type="PANTHER" id="PTHR38813:SF1">
    <property type="entry name" value="TOXIN RELE1-RELATED"/>
    <property type="match status" value="1"/>
</dbReference>
<gene>
    <name evidence="2" type="ORF">SM124_16205</name>
</gene>
<evidence type="ECO:0000256" key="1">
    <source>
        <dbReference type="ARBA" id="ARBA00022649"/>
    </source>
</evidence>
<dbReference type="PANTHER" id="PTHR38813">
    <property type="match status" value="1"/>
</dbReference>
<proteinExistence type="predicted"/>
<dbReference type="InterPro" id="IPR035093">
    <property type="entry name" value="RelE/ParE_toxin_dom_sf"/>
</dbReference>
<name>A0ABU5J1M7_9BACI</name>
<dbReference type="Gene3D" id="3.30.2310.20">
    <property type="entry name" value="RelE-like"/>
    <property type="match status" value="1"/>
</dbReference>
<organism evidence="2 3">
    <name type="scientific">Robertmurraya mangrovi</name>
    <dbReference type="NCBI Taxonomy" id="3098077"/>
    <lineage>
        <taxon>Bacteria</taxon>
        <taxon>Bacillati</taxon>
        <taxon>Bacillota</taxon>
        <taxon>Bacilli</taxon>
        <taxon>Bacillales</taxon>
        <taxon>Bacillaceae</taxon>
        <taxon>Robertmurraya</taxon>
    </lineage>
</organism>
<comment type="caution">
    <text evidence="2">The sequence shown here is derived from an EMBL/GenBank/DDBJ whole genome shotgun (WGS) entry which is preliminary data.</text>
</comment>
<dbReference type="InterPro" id="IPR052747">
    <property type="entry name" value="TA_system_RelE_toxin"/>
</dbReference>
<sequence>MYNLMYSKQAAKYIRKQDKPTKERLKEALLTLAENPYKRGVLDISSLQGVDGAFRLRVGDFRIVYEIKNEELIIYIISVGSSGDIYK</sequence>
<dbReference type="RefSeq" id="WP_322447560.1">
    <property type="nucleotide sequence ID" value="NZ_JAXOFX010000012.1"/>
</dbReference>
<dbReference type="SUPFAM" id="SSF143011">
    <property type="entry name" value="RelE-like"/>
    <property type="match status" value="1"/>
</dbReference>
<keyword evidence="1" id="KW-1277">Toxin-antitoxin system</keyword>
<evidence type="ECO:0000313" key="3">
    <source>
        <dbReference type="Proteomes" id="UP001290455"/>
    </source>
</evidence>
<accession>A0ABU5J1M7</accession>
<keyword evidence="3" id="KW-1185">Reference proteome</keyword>